<dbReference type="Proteomes" id="UP001215151">
    <property type="component" value="Unassembled WGS sequence"/>
</dbReference>
<dbReference type="AlphaFoldDB" id="A0AAD7TIX5"/>
<accession>A0AAD7TIX5</accession>
<evidence type="ECO:0000256" key="1">
    <source>
        <dbReference type="SAM" id="MobiDB-lite"/>
    </source>
</evidence>
<feature type="region of interest" description="Disordered" evidence="1">
    <location>
        <begin position="258"/>
        <end position="297"/>
    </location>
</feature>
<feature type="region of interest" description="Disordered" evidence="1">
    <location>
        <begin position="163"/>
        <end position="183"/>
    </location>
</feature>
<reference evidence="2" key="1">
    <citation type="submission" date="2022-11" db="EMBL/GenBank/DDBJ databases">
        <title>Genome Sequence of Cubamyces cubensis.</title>
        <authorList>
            <person name="Buettner E."/>
        </authorList>
    </citation>
    <scope>NUCLEOTIDE SEQUENCE</scope>
    <source>
        <strain evidence="2">MPL-01</strain>
    </source>
</reference>
<keyword evidence="3" id="KW-1185">Reference proteome</keyword>
<name>A0AAD7TIX5_9APHY</name>
<sequence>MPHPGPSRIAFALADARCSLRNARDDGMLGVEPRTRPTQLRIAGAISPSQATGHAREDDVRREATARSFHGRVARPRSRLPLRRAWTTPLRSTTFATNACQDIHESLLFNTESTGTGPGDAYTGEGAAVARQQLPKRLAPVVSRIGESTRRRLNGYDARAVRKRVARRSREPPGNQGDDRCVKRERSTFAPQRWAGLHSRCERVVIVLIELMQEARRQTKSASRELVRRAARLRKPPLLQVQGSSHDALGAFIRSTATARRTAGARNSQRRRRLRMRKDAEETDRTEGKESRRKQVRRTWWDECSSNATDLR</sequence>
<protein>
    <submittedName>
        <fullName evidence="2">Uncharacterized protein</fullName>
    </submittedName>
</protein>
<comment type="caution">
    <text evidence="2">The sequence shown here is derived from an EMBL/GenBank/DDBJ whole genome shotgun (WGS) entry which is preliminary data.</text>
</comment>
<gene>
    <name evidence="2" type="ORF">ONZ51_g11630</name>
</gene>
<proteinExistence type="predicted"/>
<feature type="compositionally biased region" description="Low complexity" evidence="1">
    <location>
        <begin position="258"/>
        <end position="267"/>
    </location>
</feature>
<organism evidence="2 3">
    <name type="scientific">Trametes cubensis</name>
    <dbReference type="NCBI Taxonomy" id="1111947"/>
    <lineage>
        <taxon>Eukaryota</taxon>
        <taxon>Fungi</taxon>
        <taxon>Dikarya</taxon>
        <taxon>Basidiomycota</taxon>
        <taxon>Agaricomycotina</taxon>
        <taxon>Agaricomycetes</taxon>
        <taxon>Polyporales</taxon>
        <taxon>Polyporaceae</taxon>
        <taxon>Trametes</taxon>
    </lineage>
</organism>
<feature type="compositionally biased region" description="Basic and acidic residues" evidence="1">
    <location>
        <begin position="277"/>
        <end position="290"/>
    </location>
</feature>
<evidence type="ECO:0000313" key="2">
    <source>
        <dbReference type="EMBL" id="KAJ8457278.1"/>
    </source>
</evidence>
<evidence type="ECO:0000313" key="3">
    <source>
        <dbReference type="Proteomes" id="UP001215151"/>
    </source>
</evidence>
<dbReference type="EMBL" id="JAPEVG010000579">
    <property type="protein sequence ID" value="KAJ8457278.1"/>
    <property type="molecule type" value="Genomic_DNA"/>
</dbReference>